<gene>
    <name evidence="1" type="ORF">L1987_83707</name>
</gene>
<name>A0ACB8YC17_9ASTR</name>
<reference evidence="1 2" key="2">
    <citation type="journal article" date="2022" name="Mol. Ecol. Resour.">
        <title>The genomes of chicory, endive, great burdock and yacon provide insights into Asteraceae paleo-polyploidization history and plant inulin production.</title>
        <authorList>
            <person name="Fan W."/>
            <person name="Wang S."/>
            <person name="Wang H."/>
            <person name="Wang A."/>
            <person name="Jiang F."/>
            <person name="Liu H."/>
            <person name="Zhao H."/>
            <person name="Xu D."/>
            <person name="Zhang Y."/>
        </authorList>
    </citation>
    <scope>NUCLEOTIDE SEQUENCE [LARGE SCALE GENOMIC DNA]</scope>
    <source>
        <strain evidence="2">cv. Yunnan</strain>
        <tissue evidence="1">Leaves</tissue>
    </source>
</reference>
<reference evidence="2" key="1">
    <citation type="journal article" date="2022" name="Mol. Ecol. Resour.">
        <title>The genomes of chicory, endive, great burdock and yacon provide insights into Asteraceae palaeo-polyploidization history and plant inulin production.</title>
        <authorList>
            <person name="Fan W."/>
            <person name="Wang S."/>
            <person name="Wang H."/>
            <person name="Wang A."/>
            <person name="Jiang F."/>
            <person name="Liu H."/>
            <person name="Zhao H."/>
            <person name="Xu D."/>
            <person name="Zhang Y."/>
        </authorList>
    </citation>
    <scope>NUCLEOTIDE SEQUENCE [LARGE SCALE GENOMIC DNA]</scope>
    <source>
        <strain evidence="2">cv. Yunnan</strain>
    </source>
</reference>
<comment type="caution">
    <text evidence="1">The sequence shown here is derived from an EMBL/GenBank/DDBJ whole genome shotgun (WGS) entry which is preliminary data.</text>
</comment>
<accession>A0ACB8YC17</accession>
<sequence length="229" mass="25905">MFVTCAHEDRISNLPEQLIVSILEKLPVQDAVRTSILSKNWRALHLVNCILKPPLEFQRFPNLESLSLGYVDFGANSGRTVIDLPRLKILLMAKCTNACNFNIKASKLQTLNVIACPDAALFQLFHSQYLTTFFICSSMKPIQGSAQVEKVSLTRMLSNLPNIAYFLKFNIAEDIPKWLPHKLNSLKHLHLLNTKIGDLGQLQPALYHQDIYFDEEAALSYLESSDCLD</sequence>
<dbReference type="Proteomes" id="UP001056120">
    <property type="component" value="Linkage Group LG28"/>
</dbReference>
<organism evidence="1 2">
    <name type="scientific">Smallanthus sonchifolius</name>
    <dbReference type="NCBI Taxonomy" id="185202"/>
    <lineage>
        <taxon>Eukaryota</taxon>
        <taxon>Viridiplantae</taxon>
        <taxon>Streptophyta</taxon>
        <taxon>Embryophyta</taxon>
        <taxon>Tracheophyta</taxon>
        <taxon>Spermatophyta</taxon>
        <taxon>Magnoliopsida</taxon>
        <taxon>eudicotyledons</taxon>
        <taxon>Gunneridae</taxon>
        <taxon>Pentapetalae</taxon>
        <taxon>asterids</taxon>
        <taxon>campanulids</taxon>
        <taxon>Asterales</taxon>
        <taxon>Asteraceae</taxon>
        <taxon>Asteroideae</taxon>
        <taxon>Heliantheae alliance</taxon>
        <taxon>Millerieae</taxon>
        <taxon>Smallanthus</taxon>
    </lineage>
</organism>
<dbReference type="EMBL" id="CM042045">
    <property type="protein sequence ID" value="KAI3683207.1"/>
    <property type="molecule type" value="Genomic_DNA"/>
</dbReference>
<proteinExistence type="predicted"/>
<keyword evidence="2" id="KW-1185">Reference proteome</keyword>
<evidence type="ECO:0000313" key="1">
    <source>
        <dbReference type="EMBL" id="KAI3683207.1"/>
    </source>
</evidence>
<evidence type="ECO:0000313" key="2">
    <source>
        <dbReference type="Proteomes" id="UP001056120"/>
    </source>
</evidence>
<protein>
    <submittedName>
        <fullName evidence="1">Uncharacterized protein</fullName>
    </submittedName>
</protein>